<dbReference type="EMBL" id="CAFBMX010000002">
    <property type="protein sequence ID" value="CAB4920528.1"/>
    <property type="molecule type" value="Genomic_DNA"/>
</dbReference>
<dbReference type="PANTHER" id="PTHR43842:SF2">
    <property type="entry name" value="PROPIONYL-COA CARBOXYLASE BETA CHAIN, MITOCHONDRIAL"/>
    <property type="match status" value="1"/>
</dbReference>
<reference evidence="3" key="1">
    <citation type="submission" date="2020-05" db="EMBL/GenBank/DDBJ databases">
        <authorList>
            <person name="Chiriac C."/>
            <person name="Salcher M."/>
            <person name="Ghai R."/>
            <person name="Kavagutti S V."/>
        </authorList>
    </citation>
    <scope>NUCLEOTIDE SEQUENCE</scope>
</reference>
<dbReference type="InterPro" id="IPR051047">
    <property type="entry name" value="AccD/PCCB"/>
</dbReference>
<accession>A0A6J7HMD3</accession>
<feature type="domain" description="CoA carboxyltransferase N-terminal" evidence="1">
    <location>
        <begin position="1"/>
        <end position="232"/>
    </location>
</feature>
<dbReference type="PROSITE" id="PS50980">
    <property type="entry name" value="COA_CT_NTER"/>
    <property type="match status" value="1"/>
</dbReference>
<protein>
    <submittedName>
        <fullName evidence="3">Unannotated protein</fullName>
    </submittedName>
</protein>
<proteinExistence type="predicted"/>
<dbReference type="PANTHER" id="PTHR43842">
    <property type="entry name" value="PROPIONYL-COA CARBOXYLASE BETA CHAIN"/>
    <property type="match status" value="1"/>
</dbReference>
<dbReference type="InterPro" id="IPR011762">
    <property type="entry name" value="COA_CT_N"/>
</dbReference>
<feature type="domain" description="CoA carboxyltransferase C-terminal" evidence="2">
    <location>
        <begin position="236"/>
        <end position="467"/>
    </location>
</feature>
<evidence type="ECO:0000259" key="1">
    <source>
        <dbReference type="PROSITE" id="PS50980"/>
    </source>
</evidence>
<evidence type="ECO:0000259" key="2">
    <source>
        <dbReference type="PROSITE" id="PS50989"/>
    </source>
</evidence>
<sequence length="483" mass="50646">MSLALVPRPDERLTALERLEVLTDPGSLSLVRTGVRSHKMGERAIDGDGVIGATGTIDGRPVACYAQDASFLGGSLGAAHADTMIRVFEIAGRAHMPVVGFVESAGARMQEGVAALAGYGRIFRAQTMLSGVVPQISVVCGPSAGGGSYSPALTDIVIMTRRASMFLTGPGVVKEVTGEDIDAAGLGGPRVHERNGVCHAVAETEVDAALLARDMLDHLPQHSGQSPALWPVVPPAPGSPDAVVPAEGRKVYDVRHVIARIVDGGRLIEIGEKWARNMVTGFARLDGRAVGIVANQPRYIGGVMESECAAKAARFVRMCDLYGLPLVVLVDTPGFLPGTAQERGGVIRHGAKLVHAFAGASVPRVTVVLRKAFGGAYIAMNSKDLGADLVLAWPQATIGVMGAQQAVNIVSRRDIEGASDPERTRERLAVEYERDHLNVGAAAAGGFVDEIIAPGDTRERIAASLSALCGGPRRQRPGRNIPL</sequence>
<dbReference type="Pfam" id="PF01039">
    <property type="entry name" value="Carboxyl_trans"/>
    <property type="match status" value="1"/>
</dbReference>
<organism evidence="3">
    <name type="scientific">freshwater metagenome</name>
    <dbReference type="NCBI Taxonomy" id="449393"/>
    <lineage>
        <taxon>unclassified sequences</taxon>
        <taxon>metagenomes</taxon>
        <taxon>ecological metagenomes</taxon>
    </lineage>
</organism>
<dbReference type="GO" id="GO:0009317">
    <property type="term" value="C:acetyl-CoA carboxylase complex"/>
    <property type="evidence" value="ECO:0007669"/>
    <property type="project" value="TreeGrafter"/>
</dbReference>
<evidence type="ECO:0000313" key="3">
    <source>
        <dbReference type="EMBL" id="CAB4920528.1"/>
    </source>
</evidence>
<name>A0A6J7HMD3_9ZZZZ</name>
<gene>
    <name evidence="3" type="ORF">UFOPK3674_00522</name>
</gene>
<dbReference type="PROSITE" id="PS50989">
    <property type="entry name" value="COA_CT_CTER"/>
    <property type="match status" value="1"/>
</dbReference>
<dbReference type="InterPro" id="IPR011763">
    <property type="entry name" value="COA_CT_C"/>
</dbReference>
<dbReference type="AlphaFoldDB" id="A0A6J7HMD3"/>
<dbReference type="SUPFAM" id="SSF52096">
    <property type="entry name" value="ClpP/crotonase"/>
    <property type="match status" value="2"/>
</dbReference>
<dbReference type="InterPro" id="IPR034733">
    <property type="entry name" value="AcCoA_carboxyl_beta"/>
</dbReference>
<dbReference type="InterPro" id="IPR029045">
    <property type="entry name" value="ClpP/crotonase-like_dom_sf"/>
</dbReference>
<dbReference type="GO" id="GO:0004658">
    <property type="term" value="F:propionyl-CoA carboxylase activity"/>
    <property type="evidence" value="ECO:0007669"/>
    <property type="project" value="TreeGrafter"/>
</dbReference>
<dbReference type="Gene3D" id="3.90.226.10">
    <property type="entry name" value="2-enoyl-CoA Hydratase, Chain A, domain 1"/>
    <property type="match status" value="2"/>
</dbReference>